<evidence type="ECO:0000313" key="1">
    <source>
        <dbReference type="EMBL" id="CAF4636108.1"/>
    </source>
</evidence>
<dbReference type="Proteomes" id="UP000681967">
    <property type="component" value="Unassembled WGS sequence"/>
</dbReference>
<gene>
    <name evidence="1" type="ORF">BYL167_LOCUS41574</name>
    <name evidence="2" type="ORF">GIL414_LOCUS45125</name>
    <name evidence="3" type="ORF">SMN809_LOCUS52194</name>
</gene>
<evidence type="ECO:0000313" key="2">
    <source>
        <dbReference type="EMBL" id="CAF4750412.1"/>
    </source>
</evidence>
<sequence length="71" mass="8088">MFAKISSKYNPVLSEPYPETTENIDALFQAVKNQNYSIISNLLREKKVNSSTVNYTDVSRPSLLIECCKRS</sequence>
<dbReference type="Proteomes" id="UP000676336">
    <property type="component" value="Unassembled WGS sequence"/>
</dbReference>
<evidence type="ECO:0000313" key="4">
    <source>
        <dbReference type="Proteomes" id="UP000676336"/>
    </source>
</evidence>
<evidence type="ECO:0000313" key="3">
    <source>
        <dbReference type="EMBL" id="CAF4910181.1"/>
    </source>
</evidence>
<accession>A0A8S3CC59</accession>
<dbReference type="EMBL" id="CAJOBI010176629">
    <property type="protein sequence ID" value="CAF4910181.1"/>
    <property type="molecule type" value="Genomic_DNA"/>
</dbReference>
<dbReference type="Proteomes" id="UP000681720">
    <property type="component" value="Unassembled WGS sequence"/>
</dbReference>
<proteinExistence type="predicted"/>
<feature type="non-terminal residue" evidence="3">
    <location>
        <position position="71"/>
    </location>
</feature>
<dbReference type="EMBL" id="CAJOBJ010137998">
    <property type="protein sequence ID" value="CAF4750412.1"/>
    <property type="molecule type" value="Genomic_DNA"/>
</dbReference>
<comment type="caution">
    <text evidence="3">The sequence shown here is derived from an EMBL/GenBank/DDBJ whole genome shotgun (WGS) entry which is preliminary data.</text>
</comment>
<dbReference type="EMBL" id="CAJOBH010105792">
    <property type="protein sequence ID" value="CAF4636108.1"/>
    <property type="molecule type" value="Genomic_DNA"/>
</dbReference>
<dbReference type="AlphaFoldDB" id="A0A8S3CC59"/>
<name>A0A8S3CC59_9BILA</name>
<reference evidence="3" key="1">
    <citation type="submission" date="2021-02" db="EMBL/GenBank/DDBJ databases">
        <authorList>
            <person name="Nowell W R."/>
        </authorList>
    </citation>
    <scope>NUCLEOTIDE SEQUENCE</scope>
</reference>
<organism evidence="3 4">
    <name type="scientific">Rotaria magnacalcarata</name>
    <dbReference type="NCBI Taxonomy" id="392030"/>
    <lineage>
        <taxon>Eukaryota</taxon>
        <taxon>Metazoa</taxon>
        <taxon>Spiralia</taxon>
        <taxon>Gnathifera</taxon>
        <taxon>Rotifera</taxon>
        <taxon>Eurotatoria</taxon>
        <taxon>Bdelloidea</taxon>
        <taxon>Philodinida</taxon>
        <taxon>Philodinidae</taxon>
        <taxon>Rotaria</taxon>
    </lineage>
</organism>
<protein>
    <submittedName>
        <fullName evidence="3">Uncharacterized protein</fullName>
    </submittedName>
</protein>